<evidence type="ECO:0000313" key="4">
    <source>
        <dbReference type="Proteomes" id="UP000078070"/>
    </source>
</evidence>
<evidence type="ECO:0000256" key="1">
    <source>
        <dbReference type="SAM" id="MobiDB-lite"/>
    </source>
</evidence>
<dbReference type="InterPro" id="IPR029058">
    <property type="entry name" value="AB_hydrolase_fold"/>
</dbReference>
<dbReference type="Proteomes" id="UP000078070">
    <property type="component" value="Chromosome"/>
</dbReference>
<feature type="chain" id="PRO_5008386477" description="Hydrolase or acyltransferase" evidence="2">
    <location>
        <begin position="22"/>
        <end position="338"/>
    </location>
</feature>
<feature type="signal peptide" evidence="2">
    <location>
        <begin position="1"/>
        <end position="21"/>
    </location>
</feature>
<protein>
    <recommendedName>
        <fullName evidence="5">Hydrolase or acyltransferase</fullName>
    </recommendedName>
</protein>
<dbReference type="STRING" id="1821621.A8C75_04545"/>
<dbReference type="KEGG" id="mars:A8C75_04545"/>
<evidence type="ECO:0000256" key="2">
    <source>
        <dbReference type="SAM" id="SignalP"/>
    </source>
</evidence>
<feature type="region of interest" description="Disordered" evidence="1">
    <location>
        <begin position="137"/>
        <end position="177"/>
    </location>
</feature>
<keyword evidence="4" id="KW-1185">Reference proteome</keyword>
<dbReference type="EMBL" id="CP015839">
    <property type="protein sequence ID" value="ANG61818.1"/>
    <property type="molecule type" value="Genomic_DNA"/>
</dbReference>
<name>A0A1A9EVX5_9GAMM</name>
<evidence type="ECO:0008006" key="5">
    <source>
        <dbReference type="Google" id="ProtNLM"/>
    </source>
</evidence>
<dbReference type="OrthoDB" id="6193602at2"/>
<feature type="compositionally biased region" description="Polar residues" evidence="1">
    <location>
        <begin position="159"/>
        <end position="177"/>
    </location>
</feature>
<keyword evidence="2" id="KW-0732">Signal</keyword>
<dbReference type="SUPFAM" id="SSF53474">
    <property type="entry name" value="alpha/beta-Hydrolases"/>
    <property type="match status" value="1"/>
</dbReference>
<gene>
    <name evidence="3" type="ORF">A8C75_04545</name>
</gene>
<evidence type="ECO:0000313" key="3">
    <source>
        <dbReference type="EMBL" id="ANG61818.1"/>
    </source>
</evidence>
<proteinExistence type="predicted"/>
<accession>A0A1A9EVX5</accession>
<sequence>MKPILCALTLSLLLPAALAQAAASTAQTTVESDPEASPAVALRERVEPTPQQQGMLDLARALALAPETEANWLETNSDRSLTLYQPASQADPTGAVILLPDEHSHPDWPQDLHPLRTGLARHDWDTLAVALPRSAAMPVPPRRFSSSNSAAVSGAEPSVTDQTDPQNTADATTQDTEITPMELYAERVIRICEAAIRHLESRQHDYLIFLGTGTGATWAALCAQEFQQSHRLGLALLNARQPAAQGAPQLTQLLTELSLPVVDIYQISYMASEAARLRGNSARRALLESYHQGTLPEILPADNGALLVREVRGRIKRYLMPPPMVNQDAEPAEQQPGR</sequence>
<dbReference type="AlphaFoldDB" id="A0A1A9EVX5"/>
<dbReference type="Pfam" id="PF12048">
    <property type="entry name" value="DUF3530"/>
    <property type="match status" value="1"/>
</dbReference>
<organism evidence="3 4">
    <name type="scientific">Marinobacterium aestuarii</name>
    <dbReference type="NCBI Taxonomy" id="1821621"/>
    <lineage>
        <taxon>Bacteria</taxon>
        <taxon>Pseudomonadati</taxon>
        <taxon>Pseudomonadota</taxon>
        <taxon>Gammaproteobacteria</taxon>
        <taxon>Oceanospirillales</taxon>
        <taxon>Oceanospirillaceae</taxon>
        <taxon>Marinobacterium</taxon>
    </lineage>
</organism>
<reference evidence="4" key="1">
    <citation type="submission" date="2016-05" db="EMBL/GenBank/DDBJ databases">
        <authorList>
            <person name="Baek K."/>
            <person name="Yang S.-J."/>
        </authorList>
    </citation>
    <scope>NUCLEOTIDE SEQUENCE [LARGE SCALE GENOMIC DNA]</scope>
    <source>
        <strain evidence="4">ST58-10</strain>
    </source>
</reference>
<dbReference type="InterPro" id="IPR022529">
    <property type="entry name" value="DUF3530"/>
</dbReference>
<reference evidence="3 4" key="2">
    <citation type="journal article" date="2018" name="Int. J. Syst. Evol. Microbiol.">
        <title>Marinobacterium aestuarii sp. nov., a benzene-degrading marine bacterium isolated from estuary sediment.</title>
        <authorList>
            <person name="Bae S.S."/>
            <person name="Jung J."/>
            <person name="Chung D."/>
            <person name="Baek K."/>
        </authorList>
    </citation>
    <scope>NUCLEOTIDE SEQUENCE [LARGE SCALE GENOMIC DNA]</scope>
    <source>
        <strain evidence="3 4">ST58-10</strain>
    </source>
</reference>
<dbReference type="RefSeq" id="WP_067378745.1">
    <property type="nucleotide sequence ID" value="NZ_CP015839.1"/>
</dbReference>